<evidence type="ECO:0000313" key="2">
    <source>
        <dbReference type="EMBL" id="CAK9857535.1"/>
    </source>
</evidence>
<keyword evidence="3" id="KW-1185">Reference proteome</keyword>
<name>A0ABP1A3C7_9BRYO</name>
<feature type="compositionally biased region" description="Basic residues" evidence="1">
    <location>
        <begin position="1"/>
        <end position="10"/>
    </location>
</feature>
<reference evidence="2 3" key="1">
    <citation type="submission" date="2024-03" db="EMBL/GenBank/DDBJ databases">
        <authorList>
            <consortium name="ELIXIR-Norway"/>
            <consortium name="Elixir Norway"/>
        </authorList>
    </citation>
    <scope>NUCLEOTIDE SEQUENCE [LARGE SCALE GENOMIC DNA]</scope>
</reference>
<feature type="compositionally biased region" description="Polar residues" evidence="1">
    <location>
        <begin position="29"/>
        <end position="38"/>
    </location>
</feature>
<protein>
    <submittedName>
        <fullName evidence="2">Uncharacterized protein</fullName>
    </submittedName>
</protein>
<organism evidence="2 3">
    <name type="scientific">Sphagnum jensenii</name>
    <dbReference type="NCBI Taxonomy" id="128206"/>
    <lineage>
        <taxon>Eukaryota</taxon>
        <taxon>Viridiplantae</taxon>
        <taxon>Streptophyta</taxon>
        <taxon>Embryophyta</taxon>
        <taxon>Bryophyta</taxon>
        <taxon>Sphagnophytina</taxon>
        <taxon>Sphagnopsida</taxon>
        <taxon>Sphagnales</taxon>
        <taxon>Sphagnaceae</taxon>
        <taxon>Sphagnum</taxon>
    </lineage>
</organism>
<accession>A0ABP1A3C7</accession>
<feature type="region of interest" description="Disordered" evidence="1">
    <location>
        <begin position="1"/>
        <end position="82"/>
    </location>
</feature>
<gene>
    <name evidence="2" type="ORF">CSSPJE1EN2_LOCUS530</name>
</gene>
<proteinExistence type="predicted"/>
<sequence>MVGGSHRKGVQKQWQISEGEEVRKRGPNQRPSTQNPTGESPVAERPRRRRGQEHSLNGARTLGGLATRASGVKPPAQRVQVV</sequence>
<dbReference type="EMBL" id="OZ023702">
    <property type="protein sequence ID" value="CAK9857535.1"/>
    <property type="molecule type" value="Genomic_DNA"/>
</dbReference>
<evidence type="ECO:0000256" key="1">
    <source>
        <dbReference type="SAM" id="MobiDB-lite"/>
    </source>
</evidence>
<dbReference type="Proteomes" id="UP001497522">
    <property type="component" value="Chromosome 1"/>
</dbReference>
<evidence type="ECO:0000313" key="3">
    <source>
        <dbReference type="Proteomes" id="UP001497522"/>
    </source>
</evidence>